<name>A0A7W3T3E5_9ACTN</name>
<dbReference type="GO" id="GO:0005524">
    <property type="term" value="F:ATP binding"/>
    <property type="evidence" value="ECO:0007669"/>
    <property type="project" value="UniProtKB-KW"/>
</dbReference>
<dbReference type="Proteomes" id="UP000530234">
    <property type="component" value="Unassembled WGS sequence"/>
</dbReference>
<evidence type="ECO:0000313" key="1">
    <source>
        <dbReference type="EMBL" id="MBB0230219.1"/>
    </source>
</evidence>
<organism evidence="1 2">
    <name type="scientific">Streptomyces calidiresistens</name>
    <dbReference type="NCBI Taxonomy" id="1485586"/>
    <lineage>
        <taxon>Bacteria</taxon>
        <taxon>Bacillati</taxon>
        <taxon>Actinomycetota</taxon>
        <taxon>Actinomycetes</taxon>
        <taxon>Kitasatosporales</taxon>
        <taxon>Streptomycetaceae</taxon>
        <taxon>Streptomyces</taxon>
    </lineage>
</organism>
<dbReference type="AlphaFoldDB" id="A0A7W3T3E5"/>
<dbReference type="PANTHER" id="PTHR34704:SF1">
    <property type="entry name" value="ATPASE"/>
    <property type="match status" value="1"/>
</dbReference>
<proteinExistence type="predicted"/>
<protein>
    <submittedName>
        <fullName evidence="1">ATP-binding protein</fullName>
    </submittedName>
</protein>
<keyword evidence="1" id="KW-0547">Nucleotide-binding</keyword>
<dbReference type="Gene3D" id="3.40.50.300">
    <property type="entry name" value="P-loop containing nucleotide triphosphate hydrolases"/>
    <property type="match status" value="1"/>
</dbReference>
<dbReference type="EMBL" id="VKHS01000242">
    <property type="protein sequence ID" value="MBB0230219.1"/>
    <property type="molecule type" value="Genomic_DNA"/>
</dbReference>
<keyword evidence="1" id="KW-0067">ATP-binding</keyword>
<dbReference type="SUPFAM" id="SSF52540">
    <property type="entry name" value="P-loop containing nucleoside triphosphate hydrolases"/>
    <property type="match status" value="1"/>
</dbReference>
<dbReference type="RefSeq" id="WP_182663462.1">
    <property type="nucleotide sequence ID" value="NZ_VKHS01000242.1"/>
</dbReference>
<dbReference type="PANTHER" id="PTHR34704">
    <property type="entry name" value="ATPASE"/>
    <property type="match status" value="1"/>
</dbReference>
<keyword evidence="2" id="KW-1185">Reference proteome</keyword>
<comment type="caution">
    <text evidence="1">The sequence shown here is derived from an EMBL/GenBank/DDBJ whole genome shotgun (WGS) entry which is preliminary data.</text>
</comment>
<gene>
    <name evidence="1" type="ORF">FOE67_12050</name>
</gene>
<dbReference type="InterPro" id="IPR027417">
    <property type="entry name" value="P-loop_NTPase"/>
</dbReference>
<evidence type="ECO:0000313" key="2">
    <source>
        <dbReference type="Proteomes" id="UP000530234"/>
    </source>
</evidence>
<sequence>MEKPSEVFDRDREWSALVRFATDDRPGATLGVVSGRRRQGKTFLLDALCRASAGFYFGATEATDIESLRRIGRALTEYAAPPGPHHFQDWTEVLDTLLALGEERPVTVVIDEFPYLVKANPELPSIIQQAFGPLRDRRRRSRTRLLLCGSAMSFMGRLLGGGAPLRGRAGLELVIRPLDHRAAAEFWGLTDPRLALAVNAVVGGTPAYRNEFVRGDTPRDMEDFDAWVTRTVLNPETPLFREPRYLLTEEPDIRDPALYLAVLSAVAEGNATRGGMAGYLERRATDIAHPINVLEDAGLLHREVDAFRDNRSTYRISEPLIGFYQVIMRPVWDQLERPGAAERVWQASRRRFVSNVLGPRFEQVCREWALHHADPELFGGLPSRVTHGAVNDPTERVSREVDVAVAGLPDGNRLSLLAIGEAKWNEPMGMGHLARLERIRELIARGGRYDTSHTRLLCFGGAGFAEGLRERAGRPGSDVALIGPEDLYRAG</sequence>
<accession>A0A7W3T3E5</accession>
<reference evidence="2" key="1">
    <citation type="submission" date="2019-10" db="EMBL/GenBank/DDBJ databases">
        <title>Streptomyces sp. nov., a novel actinobacterium isolated from alkaline environment.</title>
        <authorList>
            <person name="Golinska P."/>
        </authorList>
    </citation>
    <scope>NUCLEOTIDE SEQUENCE [LARGE SCALE GENOMIC DNA]</scope>
    <source>
        <strain evidence="2">DSM 42108</strain>
    </source>
</reference>